<dbReference type="Gene3D" id="3.90.1200.10">
    <property type="match status" value="1"/>
</dbReference>
<evidence type="ECO:0000313" key="2">
    <source>
        <dbReference type="EMBL" id="GAA0329731.1"/>
    </source>
</evidence>
<feature type="domain" description="Aminoglycoside phosphotransferase" evidence="1">
    <location>
        <begin position="27"/>
        <end position="228"/>
    </location>
</feature>
<evidence type="ECO:0000259" key="1">
    <source>
        <dbReference type="Pfam" id="PF01636"/>
    </source>
</evidence>
<dbReference type="InterPro" id="IPR002575">
    <property type="entry name" value="Aminoglycoside_PTrfase"/>
</dbReference>
<dbReference type="SUPFAM" id="SSF56112">
    <property type="entry name" value="Protein kinase-like (PK-like)"/>
    <property type="match status" value="1"/>
</dbReference>
<dbReference type="InterPro" id="IPR051678">
    <property type="entry name" value="AGP_Transferase"/>
</dbReference>
<dbReference type="Proteomes" id="UP001500782">
    <property type="component" value="Unassembled WGS sequence"/>
</dbReference>
<keyword evidence="3" id="KW-1185">Reference proteome</keyword>
<accession>A0ABN0W9D7</accession>
<protein>
    <recommendedName>
        <fullName evidence="1">Aminoglycoside phosphotransferase domain-containing protein</fullName>
    </recommendedName>
</protein>
<organism evidence="2 3">
    <name type="scientific">Bacillus carboniphilus</name>
    <dbReference type="NCBI Taxonomy" id="86663"/>
    <lineage>
        <taxon>Bacteria</taxon>
        <taxon>Bacillati</taxon>
        <taxon>Bacillota</taxon>
        <taxon>Bacilli</taxon>
        <taxon>Bacillales</taxon>
        <taxon>Bacillaceae</taxon>
        <taxon>Bacillus</taxon>
    </lineage>
</organism>
<comment type="caution">
    <text evidence="2">The sequence shown here is derived from an EMBL/GenBank/DDBJ whole genome shotgun (WGS) entry which is preliminary data.</text>
</comment>
<dbReference type="PANTHER" id="PTHR21310">
    <property type="entry name" value="AMINOGLYCOSIDE PHOSPHOTRANSFERASE-RELATED-RELATED"/>
    <property type="match status" value="1"/>
</dbReference>
<dbReference type="Pfam" id="PF01636">
    <property type="entry name" value="APH"/>
    <property type="match status" value="1"/>
</dbReference>
<evidence type="ECO:0000313" key="3">
    <source>
        <dbReference type="Proteomes" id="UP001500782"/>
    </source>
</evidence>
<name>A0ABN0W9D7_9BACI</name>
<proteinExistence type="predicted"/>
<dbReference type="InterPro" id="IPR011009">
    <property type="entry name" value="Kinase-like_dom_sf"/>
</dbReference>
<reference evidence="2 3" key="1">
    <citation type="journal article" date="2019" name="Int. J. Syst. Evol. Microbiol.">
        <title>The Global Catalogue of Microorganisms (GCM) 10K type strain sequencing project: providing services to taxonomists for standard genome sequencing and annotation.</title>
        <authorList>
            <consortium name="The Broad Institute Genomics Platform"/>
            <consortium name="The Broad Institute Genome Sequencing Center for Infectious Disease"/>
            <person name="Wu L."/>
            <person name="Ma J."/>
        </authorList>
    </citation>
    <scope>NUCLEOTIDE SEQUENCE [LARGE SCALE GENOMIC DNA]</scope>
    <source>
        <strain evidence="2 3">JCM 9731</strain>
    </source>
</reference>
<dbReference type="PANTHER" id="PTHR21310:SF15">
    <property type="entry name" value="AMINOGLYCOSIDE PHOSPHOTRANSFERASE DOMAIN-CONTAINING PROTEIN"/>
    <property type="match status" value="1"/>
</dbReference>
<sequence length="301" mass="35136">MANEEVILQEKVKAVIIKEFGWNVCEIKIHGRGVQNIVLMVEEQDMGRFAVRVPYPEDRQQFPNRERDRSLLLKEADITNYCSRFNIPVPKVHHTFLSDELDFIIVDFIEGDPTKISHKSIGEMVQKIHRIPVEPLFIRNQGERTIYDYMANRIAERVKFVKPIIDISSCIPNRNEIEQILAIPTNNKESLLHLDVRPPNLISKKGEIGAILDWDNALKGDPVLELMRVEESMELDFKEFMKGYTDYSLLNETPMIVQNLYRLDTALMLTILFEQVLKNQMKSEYYQNRLKFLSLQVAKEV</sequence>
<dbReference type="EMBL" id="BAAADJ010000021">
    <property type="protein sequence ID" value="GAA0329731.1"/>
    <property type="molecule type" value="Genomic_DNA"/>
</dbReference>
<gene>
    <name evidence="2" type="ORF">GCM10008967_20270</name>
</gene>